<dbReference type="Proteomes" id="UP001153555">
    <property type="component" value="Unassembled WGS sequence"/>
</dbReference>
<organism evidence="3 4">
    <name type="scientific">Striga hermonthica</name>
    <name type="common">Purple witchweed</name>
    <name type="synonym">Buchnera hermonthica</name>
    <dbReference type="NCBI Taxonomy" id="68872"/>
    <lineage>
        <taxon>Eukaryota</taxon>
        <taxon>Viridiplantae</taxon>
        <taxon>Streptophyta</taxon>
        <taxon>Embryophyta</taxon>
        <taxon>Tracheophyta</taxon>
        <taxon>Spermatophyta</taxon>
        <taxon>Magnoliopsida</taxon>
        <taxon>eudicotyledons</taxon>
        <taxon>Gunneridae</taxon>
        <taxon>Pentapetalae</taxon>
        <taxon>asterids</taxon>
        <taxon>lamiids</taxon>
        <taxon>Lamiales</taxon>
        <taxon>Orobanchaceae</taxon>
        <taxon>Buchnereae</taxon>
        <taxon>Striga</taxon>
    </lineage>
</organism>
<keyword evidence="4" id="KW-1185">Reference proteome</keyword>
<keyword evidence="2" id="KW-1133">Transmembrane helix</keyword>
<evidence type="ECO:0000256" key="2">
    <source>
        <dbReference type="SAM" id="Phobius"/>
    </source>
</evidence>
<accession>A0A9N7RIF8</accession>
<evidence type="ECO:0000313" key="4">
    <source>
        <dbReference type="Proteomes" id="UP001153555"/>
    </source>
</evidence>
<keyword evidence="2" id="KW-0812">Transmembrane</keyword>
<feature type="compositionally biased region" description="Pro residues" evidence="1">
    <location>
        <begin position="87"/>
        <end position="96"/>
    </location>
</feature>
<dbReference type="PANTHER" id="PTHR35725">
    <property type="entry name" value="CLASSICAL ARABINOGALACTAN PROTEIN 26"/>
    <property type="match status" value="1"/>
</dbReference>
<sequence>MAYSIFNTTPSLVTIIFTSFTAFFSISFASGELSLPASAISAAPAISPDFISPVSSPPALSPDIFPLFPTPGGPALSPGDSSLPLIPSSPSPPNPDPMEAHGPVTVLGPSQEYGLTQGSFSNRFDVPVFLGLVVALFGVVLVNAAL</sequence>
<dbReference type="OrthoDB" id="10548050at2759"/>
<protein>
    <submittedName>
        <fullName evidence="3">Uncharacterized protein</fullName>
    </submittedName>
</protein>
<keyword evidence="2" id="KW-0472">Membrane</keyword>
<feature type="transmembrane region" description="Helical" evidence="2">
    <location>
        <begin position="126"/>
        <end position="145"/>
    </location>
</feature>
<dbReference type="EMBL" id="CACSLK010027833">
    <property type="protein sequence ID" value="CAA0832086.1"/>
    <property type="molecule type" value="Genomic_DNA"/>
</dbReference>
<feature type="compositionally biased region" description="Low complexity" evidence="1">
    <location>
        <begin position="76"/>
        <end position="86"/>
    </location>
</feature>
<comment type="caution">
    <text evidence="3">The sequence shown here is derived from an EMBL/GenBank/DDBJ whole genome shotgun (WGS) entry which is preliminary data.</text>
</comment>
<proteinExistence type="predicted"/>
<feature type="region of interest" description="Disordered" evidence="1">
    <location>
        <begin position="70"/>
        <end position="101"/>
    </location>
</feature>
<dbReference type="PANTHER" id="PTHR35725:SF4">
    <property type="entry name" value="CLASSICAL ARABINOGALACTAN PROTEIN 26"/>
    <property type="match status" value="1"/>
</dbReference>
<name>A0A9N7RIF8_STRHE</name>
<evidence type="ECO:0000313" key="3">
    <source>
        <dbReference type="EMBL" id="CAA0832086.1"/>
    </source>
</evidence>
<dbReference type="InterPro" id="IPR039346">
    <property type="entry name" value="AGP25/26"/>
</dbReference>
<dbReference type="AlphaFoldDB" id="A0A9N7RIF8"/>
<evidence type="ECO:0000256" key="1">
    <source>
        <dbReference type="SAM" id="MobiDB-lite"/>
    </source>
</evidence>
<gene>
    <name evidence="3" type="ORF">SHERM_27391</name>
</gene>
<reference evidence="3" key="1">
    <citation type="submission" date="2019-12" db="EMBL/GenBank/DDBJ databases">
        <authorList>
            <person name="Scholes J."/>
        </authorList>
    </citation>
    <scope>NUCLEOTIDE SEQUENCE</scope>
</reference>